<accession>A0ABS3TNK8</accession>
<sequence>MKDFAKLFRSEGTGQVLAQIVDGDHGPEIQLCYEIDDLIRRVRMATFIDMPLGWDMARDALNMLDEAKALEIAREGQMASPFSMLPGRH</sequence>
<proteinExistence type="predicted"/>
<dbReference type="EMBL" id="JAELYA010000001">
    <property type="protein sequence ID" value="MBO3274154.1"/>
    <property type="molecule type" value="Genomic_DNA"/>
</dbReference>
<dbReference type="Proteomes" id="UP000669060">
    <property type="component" value="Unassembled WGS sequence"/>
</dbReference>
<name>A0ABS3TNK8_9PSED</name>
<evidence type="ECO:0000313" key="2">
    <source>
        <dbReference type="Proteomes" id="UP000669060"/>
    </source>
</evidence>
<comment type="caution">
    <text evidence="1">The sequence shown here is derived from an EMBL/GenBank/DDBJ whole genome shotgun (WGS) entry which is preliminary data.</text>
</comment>
<evidence type="ECO:0000313" key="1">
    <source>
        <dbReference type="EMBL" id="MBO3274154.1"/>
    </source>
</evidence>
<reference evidence="1 2" key="1">
    <citation type="submission" date="2020-12" db="EMBL/GenBank/DDBJ databases">
        <title>Pseudomonas schmalbachii sp. nov. isolated from millipede gut.</title>
        <authorList>
            <person name="Shelomi M."/>
        </authorList>
    </citation>
    <scope>NUCLEOTIDE SEQUENCE [LARGE SCALE GENOMIC DNA]</scope>
    <source>
        <strain evidence="1 2">Milli4</strain>
    </source>
</reference>
<keyword evidence="2" id="KW-1185">Reference proteome</keyword>
<gene>
    <name evidence="1" type="ORF">JFY56_02840</name>
</gene>
<dbReference type="RefSeq" id="WP_208311952.1">
    <property type="nucleotide sequence ID" value="NZ_JAELYA010000001.1"/>
</dbReference>
<organism evidence="1 2">
    <name type="scientific">Pseudomonas schmalbachii</name>
    <dbReference type="NCBI Taxonomy" id="2816993"/>
    <lineage>
        <taxon>Bacteria</taxon>
        <taxon>Pseudomonadati</taxon>
        <taxon>Pseudomonadota</taxon>
        <taxon>Gammaproteobacteria</taxon>
        <taxon>Pseudomonadales</taxon>
        <taxon>Pseudomonadaceae</taxon>
        <taxon>Pseudomonas</taxon>
    </lineage>
</organism>
<protein>
    <submittedName>
        <fullName evidence="1">Uncharacterized protein</fullName>
    </submittedName>
</protein>